<proteinExistence type="predicted"/>
<dbReference type="EMBL" id="LR026988">
    <property type="protein sequence ID" value="VDB83694.1"/>
    <property type="molecule type" value="Genomic_DNA"/>
</dbReference>
<organism evidence="2 3">
    <name type="scientific">Blumeria graminis f. sp. tritici</name>
    <dbReference type="NCBI Taxonomy" id="62690"/>
    <lineage>
        <taxon>Eukaryota</taxon>
        <taxon>Fungi</taxon>
        <taxon>Dikarya</taxon>
        <taxon>Ascomycota</taxon>
        <taxon>Pezizomycotina</taxon>
        <taxon>Leotiomycetes</taxon>
        <taxon>Erysiphales</taxon>
        <taxon>Erysiphaceae</taxon>
        <taxon>Blumeria</taxon>
    </lineage>
</organism>
<feature type="region of interest" description="Disordered" evidence="1">
    <location>
        <begin position="1"/>
        <end position="41"/>
    </location>
</feature>
<evidence type="ECO:0000256" key="1">
    <source>
        <dbReference type="SAM" id="MobiDB-lite"/>
    </source>
</evidence>
<evidence type="ECO:0000313" key="3">
    <source>
        <dbReference type="Proteomes" id="UP000324639"/>
    </source>
</evidence>
<name>A0A9X9MEK5_BLUGR</name>
<accession>A0A9X9MEK5</accession>
<gene>
    <name evidence="2" type="ORF">BGT96224V316_LOCUS2888</name>
</gene>
<evidence type="ECO:0000313" key="2">
    <source>
        <dbReference type="EMBL" id="VDB83694.1"/>
    </source>
</evidence>
<dbReference type="Proteomes" id="UP000324639">
    <property type="component" value="Chromosome Bgt_-05"/>
</dbReference>
<dbReference type="AlphaFoldDB" id="A0A9X9MEK5"/>
<feature type="compositionally biased region" description="Polar residues" evidence="1">
    <location>
        <begin position="12"/>
        <end position="41"/>
    </location>
</feature>
<keyword evidence="3" id="KW-1185">Reference proteome</keyword>
<protein>
    <submittedName>
        <fullName evidence="2">Bgt-20130</fullName>
    </submittedName>
</protein>
<sequence>MAAMDFTDENHAPTTETDSSSFSIPSKTPLISHSATPSSQPILPQYDVVVTDRLTLQPVPPSKRAIPKSCHEATENVNVANEFLPRKLAQIIEE</sequence>
<reference evidence="2 3" key="1">
    <citation type="submission" date="2018-08" db="EMBL/GenBank/DDBJ databases">
        <authorList>
            <person name="Muller C M."/>
        </authorList>
    </citation>
    <scope>NUCLEOTIDE SEQUENCE [LARGE SCALE GENOMIC DNA]</scope>
</reference>